<dbReference type="InterPro" id="IPR007110">
    <property type="entry name" value="Ig-like_dom"/>
</dbReference>
<evidence type="ECO:0000256" key="1">
    <source>
        <dbReference type="ARBA" id="ARBA00004167"/>
    </source>
</evidence>
<feature type="domain" description="Ig-like" evidence="4">
    <location>
        <begin position="91"/>
        <end position="192"/>
    </location>
</feature>
<dbReference type="InterPro" id="IPR003598">
    <property type="entry name" value="Ig_sub2"/>
</dbReference>
<organism evidence="5 6">
    <name type="scientific">Amblyomma americanum</name>
    <name type="common">Lone star tick</name>
    <dbReference type="NCBI Taxonomy" id="6943"/>
    <lineage>
        <taxon>Eukaryota</taxon>
        <taxon>Metazoa</taxon>
        <taxon>Ecdysozoa</taxon>
        <taxon>Arthropoda</taxon>
        <taxon>Chelicerata</taxon>
        <taxon>Arachnida</taxon>
        <taxon>Acari</taxon>
        <taxon>Parasitiformes</taxon>
        <taxon>Ixodida</taxon>
        <taxon>Ixodoidea</taxon>
        <taxon>Ixodidae</taxon>
        <taxon>Amblyomminae</taxon>
        <taxon>Amblyomma</taxon>
    </lineage>
</organism>
<comment type="caution">
    <text evidence="5">The sequence shown here is derived from an EMBL/GenBank/DDBJ whole genome shotgun (WGS) entry which is preliminary data.</text>
</comment>
<dbReference type="InterPro" id="IPR013162">
    <property type="entry name" value="CD80_C2-set"/>
</dbReference>
<feature type="domain" description="Ig-like" evidence="4">
    <location>
        <begin position="1"/>
        <end position="84"/>
    </location>
</feature>
<dbReference type="Gene3D" id="2.60.40.10">
    <property type="entry name" value="Immunoglobulins"/>
    <property type="match status" value="4"/>
</dbReference>
<dbReference type="InterPro" id="IPR036179">
    <property type="entry name" value="Ig-like_dom_sf"/>
</dbReference>
<dbReference type="Pfam" id="PF13927">
    <property type="entry name" value="Ig_3"/>
    <property type="match status" value="1"/>
</dbReference>
<sequence length="391" mass="42834">MKTRSAWFVVKRVVCVLRAGKPRPAVTWWKDYAQLDESYFFSPDGSLVKNKLEVAAITRNDLLATFTCQAANNNITIPASVSITLDLNLKPLDVTIQPPERPLSANKEVELVCSSSGSRPPATLTWWKGGQQIRPARDSEDASGAAAGGGLSASTSVLLFTPTVDDNNRILSCRAENKAIPGSALEEGWKLEVYYTPMVTLQLGGKLKDSEIQEGRDVYLDCKIVANPYTTDVGWLFEGRELPSNASAGVIVSTQSLVLQRVQRAQRGRYACAATNKEGRGVSNDLYLRVKYAPVCRSHQKWVYGVSKQETVSVRCELDADPAEATFRWVFNSSTTGRRRDLSPQDVSSSGSRSTLSFAVRSDDDYGTLFCWGTNSVGIQRDPCAFSIVPA</sequence>
<evidence type="ECO:0000313" key="6">
    <source>
        <dbReference type="Proteomes" id="UP001321473"/>
    </source>
</evidence>
<dbReference type="InterPro" id="IPR013098">
    <property type="entry name" value="Ig_I-set"/>
</dbReference>
<dbReference type="PANTHER" id="PTHR23278:SF19">
    <property type="entry name" value="OBSCURIN"/>
    <property type="match status" value="1"/>
</dbReference>
<keyword evidence="6" id="KW-1185">Reference proteome</keyword>
<protein>
    <recommendedName>
        <fullName evidence="4">Ig-like domain-containing protein</fullName>
    </recommendedName>
</protein>
<reference evidence="5 6" key="1">
    <citation type="journal article" date="2023" name="Arcadia Sci">
        <title>De novo assembly of a long-read Amblyomma americanum tick genome.</title>
        <authorList>
            <person name="Chou S."/>
            <person name="Poskanzer K.E."/>
            <person name="Rollins M."/>
            <person name="Thuy-Boun P.S."/>
        </authorList>
    </citation>
    <scope>NUCLEOTIDE SEQUENCE [LARGE SCALE GENOMIC DNA]</scope>
    <source>
        <strain evidence="5">F_SG_1</strain>
        <tissue evidence="5">Salivary glands</tissue>
    </source>
</reference>
<gene>
    <name evidence="5" type="ORF">V5799_030701</name>
</gene>
<evidence type="ECO:0000259" key="4">
    <source>
        <dbReference type="PROSITE" id="PS50835"/>
    </source>
</evidence>
<accession>A0AAQ4EMB6</accession>
<keyword evidence="2" id="KW-0472">Membrane</keyword>
<dbReference type="Pfam" id="PF07679">
    <property type="entry name" value="I-set"/>
    <property type="match status" value="1"/>
</dbReference>
<feature type="domain" description="Ig-like" evidence="4">
    <location>
        <begin position="294"/>
        <end position="387"/>
    </location>
</feature>
<dbReference type="EMBL" id="JARKHS020013502">
    <property type="protein sequence ID" value="KAK8775954.1"/>
    <property type="molecule type" value="Genomic_DNA"/>
</dbReference>
<dbReference type="InterPro" id="IPR003599">
    <property type="entry name" value="Ig_sub"/>
</dbReference>
<feature type="non-terminal residue" evidence="5">
    <location>
        <position position="391"/>
    </location>
</feature>
<dbReference type="Pfam" id="PF08205">
    <property type="entry name" value="C2-set_2"/>
    <property type="match status" value="1"/>
</dbReference>
<dbReference type="InterPro" id="IPR013783">
    <property type="entry name" value="Ig-like_fold"/>
</dbReference>
<dbReference type="AlphaFoldDB" id="A0AAQ4EMB6"/>
<evidence type="ECO:0000256" key="2">
    <source>
        <dbReference type="ARBA" id="ARBA00023136"/>
    </source>
</evidence>
<keyword evidence="3" id="KW-1015">Disulfide bond</keyword>
<proteinExistence type="predicted"/>
<evidence type="ECO:0000256" key="3">
    <source>
        <dbReference type="ARBA" id="ARBA00023157"/>
    </source>
</evidence>
<name>A0AAQ4EMB6_AMBAM</name>
<dbReference type="SMART" id="SM00409">
    <property type="entry name" value="IG"/>
    <property type="match status" value="2"/>
</dbReference>
<dbReference type="GO" id="GO:0016020">
    <property type="term" value="C:membrane"/>
    <property type="evidence" value="ECO:0007669"/>
    <property type="project" value="UniProtKB-SubCell"/>
</dbReference>
<feature type="domain" description="Ig-like" evidence="4">
    <location>
        <begin position="197"/>
        <end position="283"/>
    </location>
</feature>
<dbReference type="PANTHER" id="PTHR23278">
    <property type="entry name" value="SIDESTEP PROTEIN"/>
    <property type="match status" value="1"/>
</dbReference>
<comment type="subcellular location">
    <subcellularLocation>
        <location evidence="1">Membrane</location>
        <topology evidence="1">Single-pass membrane protein</topology>
    </subcellularLocation>
</comment>
<evidence type="ECO:0000313" key="5">
    <source>
        <dbReference type="EMBL" id="KAK8775954.1"/>
    </source>
</evidence>
<dbReference type="PROSITE" id="PS50835">
    <property type="entry name" value="IG_LIKE"/>
    <property type="match status" value="4"/>
</dbReference>
<dbReference type="Proteomes" id="UP001321473">
    <property type="component" value="Unassembled WGS sequence"/>
</dbReference>
<dbReference type="SMART" id="SM00408">
    <property type="entry name" value="IGc2"/>
    <property type="match status" value="3"/>
</dbReference>
<dbReference type="SUPFAM" id="SSF48726">
    <property type="entry name" value="Immunoglobulin"/>
    <property type="match status" value="4"/>
</dbReference>